<proteinExistence type="predicted"/>
<dbReference type="AlphaFoldDB" id="A0A8S1E844"/>
<gene>
    <name evidence="1" type="ORF">CBOVIS_LOCUS1067</name>
</gene>
<organism evidence="1 2">
    <name type="scientific">Caenorhabditis bovis</name>
    <dbReference type="NCBI Taxonomy" id="2654633"/>
    <lineage>
        <taxon>Eukaryota</taxon>
        <taxon>Metazoa</taxon>
        <taxon>Ecdysozoa</taxon>
        <taxon>Nematoda</taxon>
        <taxon>Chromadorea</taxon>
        <taxon>Rhabditida</taxon>
        <taxon>Rhabditina</taxon>
        <taxon>Rhabditomorpha</taxon>
        <taxon>Rhabditoidea</taxon>
        <taxon>Rhabditidae</taxon>
        <taxon>Peloderinae</taxon>
        <taxon>Caenorhabditis</taxon>
    </lineage>
</organism>
<evidence type="ECO:0000313" key="2">
    <source>
        <dbReference type="Proteomes" id="UP000494206"/>
    </source>
</evidence>
<protein>
    <submittedName>
        <fullName evidence="1">Uncharacterized protein</fullName>
    </submittedName>
</protein>
<dbReference type="Proteomes" id="UP000494206">
    <property type="component" value="Unassembled WGS sequence"/>
</dbReference>
<name>A0A8S1E844_9PELO</name>
<dbReference type="EMBL" id="CADEPM010000001">
    <property type="protein sequence ID" value="CAB3397691.1"/>
    <property type="molecule type" value="Genomic_DNA"/>
</dbReference>
<comment type="caution">
    <text evidence="1">The sequence shown here is derived from an EMBL/GenBank/DDBJ whole genome shotgun (WGS) entry which is preliminary data.</text>
</comment>
<keyword evidence="2" id="KW-1185">Reference proteome</keyword>
<accession>A0A8S1E844</accession>
<reference evidence="1 2" key="1">
    <citation type="submission" date="2020-04" db="EMBL/GenBank/DDBJ databases">
        <authorList>
            <person name="Laetsch R D."/>
            <person name="Stevens L."/>
            <person name="Kumar S."/>
            <person name="Blaxter L. M."/>
        </authorList>
    </citation>
    <scope>NUCLEOTIDE SEQUENCE [LARGE SCALE GENOMIC DNA]</scope>
</reference>
<sequence length="136" mass="15312">MYLSTFFDDNLKCLRGKLGNLSDNQIWEMVTPIINQCSIRKVLALKPIHNQDEIKFFWSPKESRRMTPCVVVTLGVGKDVSVESEIKKQIPDCTFIGADPMGDDNRPLYEPIGEFYNFAVGAKSGNDIASVLTDKH</sequence>
<evidence type="ECO:0000313" key="1">
    <source>
        <dbReference type="EMBL" id="CAB3397691.1"/>
    </source>
</evidence>
<dbReference type="PANTHER" id="PTHR22989:SF3">
    <property type="entry name" value="METHYLTRANSFERASE FKBM DOMAIN-CONTAINING PROTEIN"/>
    <property type="match status" value="1"/>
</dbReference>
<dbReference type="OrthoDB" id="10006218at2759"/>
<dbReference type="PANTHER" id="PTHR22989">
    <property type="entry name" value="UNCHARACTERIZED DUF13 C.ELEGANS"/>
    <property type="match status" value="1"/>
</dbReference>